<dbReference type="EMBL" id="JAKLMC020000005">
    <property type="protein sequence ID" value="KAK5956189.1"/>
    <property type="molecule type" value="Genomic_DNA"/>
</dbReference>
<feature type="region of interest" description="Disordered" evidence="1">
    <location>
        <begin position="215"/>
        <end position="369"/>
    </location>
</feature>
<evidence type="ECO:0000313" key="3">
    <source>
        <dbReference type="EMBL" id="KAK5956189.1"/>
    </source>
</evidence>
<feature type="region of interest" description="Disordered" evidence="1">
    <location>
        <begin position="1"/>
        <end position="22"/>
    </location>
</feature>
<feature type="compositionally biased region" description="Polar residues" evidence="1">
    <location>
        <begin position="251"/>
        <end position="262"/>
    </location>
</feature>
<feature type="compositionally biased region" description="Low complexity" evidence="1">
    <location>
        <begin position="298"/>
        <end position="312"/>
    </location>
</feature>
<dbReference type="Proteomes" id="UP001316803">
    <property type="component" value="Unassembled WGS sequence"/>
</dbReference>
<name>A0AAN8EHT6_9EURO</name>
<dbReference type="PANTHER" id="PTHR10845">
    <property type="entry name" value="REGULATOR OF G PROTEIN SIGNALING"/>
    <property type="match status" value="1"/>
</dbReference>
<gene>
    <name evidence="3" type="ORF">OHC33_002763</name>
</gene>
<dbReference type="Gene3D" id="1.10.167.10">
    <property type="entry name" value="Regulator of G-protein Signalling 4, domain 2"/>
    <property type="match status" value="1"/>
</dbReference>
<feature type="domain" description="RGS" evidence="2">
    <location>
        <begin position="85"/>
        <end position="200"/>
    </location>
</feature>
<dbReference type="InterPro" id="IPR036305">
    <property type="entry name" value="RGS_sf"/>
</dbReference>
<dbReference type="SMART" id="SM00315">
    <property type="entry name" value="RGS"/>
    <property type="match status" value="1"/>
</dbReference>
<feature type="compositionally biased region" description="Low complexity" evidence="1">
    <location>
        <begin position="263"/>
        <end position="289"/>
    </location>
</feature>
<feature type="region of interest" description="Disordered" evidence="1">
    <location>
        <begin position="154"/>
        <end position="180"/>
    </location>
</feature>
<evidence type="ECO:0000259" key="2">
    <source>
        <dbReference type="PROSITE" id="PS50132"/>
    </source>
</evidence>
<feature type="compositionally biased region" description="Basic residues" evidence="1">
    <location>
        <begin position="1"/>
        <end position="10"/>
    </location>
</feature>
<accession>A0AAN8EHT6</accession>
<feature type="compositionally biased region" description="Basic residues" evidence="1">
    <location>
        <begin position="358"/>
        <end position="369"/>
    </location>
</feature>
<dbReference type="PANTHER" id="PTHR10845:SF267">
    <property type="entry name" value="REGULATOR OF G PROTEIN SIGNALING DOMAIN PROTEIN (AFU_ORTHOLOGUE AFUA_6G06860)"/>
    <property type="match status" value="1"/>
</dbReference>
<dbReference type="PROSITE" id="PS50132">
    <property type="entry name" value="RGS"/>
    <property type="match status" value="1"/>
</dbReference>
<dbReference type="CDD" id="cd07440">
    <property type="entry name" value="RGS"/>
    <property type="match status" value="1"/>
</dbReference>
<dbReference type="SUPFAM" id="SSF48097">
    <property type="entry name" value="Regulator of G-protein signaling, RGS"/>
    <property type="match status" value="1"/>
</dbReference>
<dbReference type="InterPro" id="IPR016137">
    <property type="entry name" value="RGS"/>
</dbReference>
<reference evidence="3 4" key="1">
    <citation type="submission" date="2022-12" db="EMBL/GenBank/DDBJ databases">
        <title>Genomic features and morphological characterization of a novel Knufia sp. strain isolated from spacecraft assembly facility.</title>
        <authorList>
            <person name="Teixeira M."/>
            <person name="Chander A.M."/>
            <person name="Stajich J.E."/>
            <person name="Venkateswaran K."/>
        </authorList>
    </citation>
    <scope>NUCLEOTIDE SEQUENCE [LARGE SCALE GENOMIC DNA]</scope>
    <source>
        <strain evidence="3 4">FJI-L2-BK-P2</strain>
    </source>
</reference>
<feature type="compositionally biased region" description="Basic and acidic residues" evidence="1">
    <location>
        <begin position="168"/>
        <end position="180"/>
    </location>
</feature>
<organism evidence="3 4">
    <name type="scientific">Knufia fluminis</name>
    <dbReference type="NCBI Taxonomy" id="191047"/>
    <lineage>
        <taxon>Eukaryota</taxon>
        <taxon>Fungi</taxon>
        <taxon>Dikarya</taxon>
        <taxon>Ascomycota</taxon>
        <taxon>Pezizomycotina</taxon>
        <taxon>Eurotiomycetes</taxon>
        <taxon>Chaetothyriomycetidae</taxon>
        <taxon>Chaetothyriales</taxon>
        <taxon>Trichomeriaceae</taxon>
        <taxon>Knufia</taxon>
    </lineage>
</organism>
<evidence type="ECO:0000313" key="4">
    <source>
        <dbReference type="Proteomes" id="UP001316803"/>
    </source>
</evidence>
<protein>
    <recommendedName>
        <fullName evidence="2">RGS domain-containing protein</fullName>
    </recommendedName>
</protein>
<comment type="caution">
    <text evidence="3">The sequence shown here is derived from an EMBL/GenBank/DDBJ whole genome shotgun (WGS) entry which is preliminary data.</text>
</comment>
<dbReference type="AlphaFoldDB" id="A0AAN8EHT6"/>
<sequence>MTTRKTKSRPFTRIWPYTPEPSPPLEATQVTITIDEDFKMASESTRPISVVSKKNSGGIFSPGYRPTLDDVLNGQAPSPYTLAAYTAFLSQQHCLETLEFVTEAKKYATKYDESAASYHGMPLTTDSSEGFELQQDWIRIMDVYVKPGAPREINLPAEERDDLVEESYEPRPPKPEALDPAVRRMRDLMSDSIFIPFCNSVKTVSHAATYNALSDISRPSDLDPSAMTYEERGSSRRRQQPTRRRSPPTSAGFQPSRSPPQATSRSSALTSSLNRNSSSRLSQHLSNTSGVSEGALTDDSGSGSSPNPGDLDATLSPPLTPPQSDMPSTHSHSSYSHMTKPSRSESGGWKRMGMKIFGAKKKGSFHQDE</sequence>
<dbReference type="InterPro" id="IPR044926">
    <property type="entry name" value="RGS_subdomain_2"/>
</dbReference>
<proteinExistence type="predicted"/>
<keyword evidence="4" id="KW-1185">Reference proteome</keyword>
<evidence type="ECO:0000256" key="1">
    <source>
        <dbReference type="SAM" id="MobiDB-lite"/>
    </source>
</evidence>
<dbReference type="Pfam" id="PF00615">
    <property type="entry name" value="RGS"/>
    <property type="match status" value="1"/>
</dbReference>
<feature type="compositionally biased region" description="Basic residues" evidence="1">
    <location>
        <begin position="235"/>
        <end position="246"/>
    </location>
</feature>
<feature type="compositionally biased region" description="Low complexity" evidence="1">
    <location>
        <begin position="328"/>
        <end position="337"/>
    </location>
</feature>